<gene>
    <name evidence="1" type="ORF">OPKNFCMD_4685</name>
</gene>
<dbReference type="EMBL" id="BPQH01000016">
    <property type="protein sequence ID" value="GJD51926.1"/>
    <property type="molecule type" value="Genomic_DNA"/>
</dbReference>
<proteinExistence type="predicted"/>
<reference evidence="1" key="1">
    <citation type="journal article" date="2021" name="Front. Microbiol.">
        <title>Comprehensive Comparative Genomics and Phenotyping of Methylobacterium Species.</title>
        <authorList>
            <person name="Alessa O."/>
            <person name="Ogura Y."/>
            <person name="Fujitani Y."/>
            <person name="Takami H."/>
            <person name="Hayashi T."/>
            <person name="Sahin N."/>
            <person name="Tani A."/>
        </authorList>
    </citation>
    <scope>NUCLEOTIDE SEQUENCE</scope>
    <source>
        <strain evidence="1">KCTC 52305</strain>
    </source>
</reference>
<evidence type="ECO:0008006" key="3">
    <source>
        <dbReference type="Google" id="ProtNLM"/>
    </source>
</evidence>
<keyword evidence="2" id="KW-1185">Reference proteome</keyword>
<evidence type="ECO:0000313" key="2">
    <source>
        <dbReference type="Proteomes" id="UP001055167"/>
    </source>
</evidence>
<organism evidence="1 2">
    <name type="scientific">Methylobacterium crusticola</name>
    <dbReference type="NCBI Taxonomy" id="1697972"/>
    <lineage>
        <taxon>Bacteria</taxon>
        <taxon>Pseudomonadati</taxon>
        <taxon>Pseudomonadota</taxon>
        <taxon>Alphaproteobacteria</taxon>
        <taxon>Hyphomicrobiales</taxon>
        <taxon>Methylobacteriaceae</taxon>
        <taxon>Methylobacterium</taxon>
    </lineage>
</organism>
<accession>A0ABQ4R3R9</accession>
<evidence type="ECO:0000313" key="1">
    <source>
        <dbReference type="EMBL" id="GJD51926.1"/>
    </source>
</evidence>
<reference evidence="1" key="2">
    <citation type="submission" date="2021-08" db="EMBL/GenBank/DDBJ databases">
        <authorList>
            <person name="Tani A."/>
            <person name="Ola A."/>
            <person name="Ogura Y."/>
            <person name="Katsura K."/>
            <person name="Hayashi T."/>
        </authorList>
    </citation>
    <scope>NUCLEOTIDE SEQUENCE</scope>
    <source>
        <strain evidence="1">KCTC 52305</strain>
    </source>
</reference>
<name>A0ABQ4R3R9_9HYPH</name>
<sequence>MSARIELNRVRIHTGSPDSTGCLAFVDGDLIGVLTYLEPDLHEEAGLARHWFLEVGFGRVGRGPKPPAFSTLDDARTWLAGHFEAPGPVLGAG</sequence>
<dbReference type="Proteomes" id="UP001055167">
    <property type="component" value="Unassembled WGS sequence"/>
</dbReference>
<comment type="caution">
    <text evidence="1">The sequence shown here is derived from an EMBL/GenBank/DDBJ whole genome shotgun (WGS) entry which is preliminary data.</text>
</comment>
<protein>
    <recommendedName>
        <fullName evidence="3">GNAT family N-acetyltransferase</fullName>
    </recommendedName>
</protein>
<dbReference type="RefSeq" id="WP_128565050.1">
    <property type="nucleotide sequence ID" value="NZ_BPQH01000016.1"/>
</dbReference>